<gene>
    <name evidence="2" type="ORF">ACED39_22505</name>
</gene>
<comment type="caution">
    <text evidence="2">The sequence shown here is derived from an EMBL/GenBank/DDBJ whole genome shotgun (WGS) entry which is preliminary data.</text>
</comment>
<evidence type="ECO:0000313" key="2">
    <source>
        <dbReference type="EMBL" id="MEZ8211537.1"/>
    </source>
</evidence>
<sequence length="77" mass="8131">MGGEGGLPSRITGRDSTNGSSAATAILALRMMPSLSIDNILWELRAVCLHASLAEARQTAAQPPRHSCAKHDAQPEH</sequence>
<dbReference type="Proteomes" id="UP001569151">
    <property type="component" value="Unassembled WGS sequence"/>
</dbReference>
<feature type="region of interest" description="Disordered" evidence="1">
    <location>
        <begin position="56"/>
        <end position="77"/>
    </location>
</feature>
<protein>
    <submittedName>
        <fullName evidence="2">Uncharacterized protein</fullName>
    </submittedName>
</protein>
<name>A0ABV4MPN4_9VIBR</name>
<reference evidence="2 3" key="1">
    <citation type="submission" date="2024-06" db="EMBL/GenBank/DDBJ databases">
        <authorList>
            <person name="Steensen K."/>
            <person name="Seneca J."/>
            <person name="Bartlau N."/>
            <person name="Yu A.X."/>
            <person name="Polz M.F."/>
        </authorList>
    </citation>
    <scope>NUCLEOTIDE SEQUENCE [LARGE SCALE GENOMIC DNA]</scope>
    <source>
        <strain evidence="2 3">1F146</strain>
    </source>
</reference>
<accession>A0ABV4MPN4</accession>
<proteinExistence type="predicted"/>
<dbReference type="EMBL" id="JBGOOS010000059">
    <property type="protein sequence ID" value="MEZ8211537.1"/>
    <property type="molecule type" value="Genomic_DNA"/>
</dbReference>
<evidence type="ECO:0000256" key="1">
    <source>
        <dbReference type="SAM" id="MobiDB-lite"/>
    </source>
</evidence>
<evidence type="ECO:0000313" key="3">
    <source>
        <dbReference type="Proteomes" id="UP001569151"/>
    </source>
</evidence>
<organism evidence="2 3">
    <name type="scientific">Vibrio bivalvicida</name>
    <dbReference type="NCBI Taxonomy" id="1276888"/>
    <lineage>
        <taxon>Bacteria</taxon>
        <taxon>Pseudomonadati</taxon>
        <taxon>Pseudomonadota</taxon>
        <taxon>Gammaproteobacteria</taxon>
        <taxon>Vibrionales</taxon>
        <taxon>Vibrionaceae</taxon>
        <taxon>Vibrio</taxon>
        <taxon>Vibrio oreintalis group</taxon>
    </lineage>
</organism>
<keyword evidence="3" id="KW-1185">Reference proteome</keyword>
<dbReference type="RefSeq" id="WP_371720385.1">
    <property type="nucleotide sequence ID" value="NZ_JBGOOF010000054.1"/>
</dbReference>